<dbReference type="OrthoDB" id="7177295at2"/>
<dbReference type="EMBL" id="VCEI01000030">
    <property type="protein sequence ID" value="TLU89486.1"/>
    <property type="molecule type" value="Genomic_DNA"/>
</dbReference>
<evidence type="ECO:0000313" key="1">
    <source>
        <dbReference type="EMBL" id="TLU89486.1"/>
    </source>
</evidence>
<reference evidence="1 2" key="1">
    <citation type="submission" date="2019-05" db="EMBL/GenBank/DDBJ databases">
        <authorList>
            <person name="Qu J.-H."/>
        </authorList>
    </citation>
    <scope>NUCLEOTIDE SEQUENCE [LARGE SCALE GENOMIC DNA]</scope>
    <source>
        <strain evidence="1 2">Z12</strain>
    </source>
</reference>
<accession>A0A5R9K6R8</accession>
<name>A0A5R9K6R8_9BACT</name>
<dbReference type="InterPro" id="IPR025975">
    <property type="entry name" value="Polysacc_lyase"/>
</dbReference>
<evidence type="ECO:0000313" key="2">
    <source>
        <dbReference type="Proteomes" id="UP000309788"/>
    </source>
</evidence>
<protein>
    <submittedName>
        <fullName evidence="1">Uncharacterized protein</fullName>
    </submittedName>
</protein>
<gene>
    <name evidence="1" type="ORF">FEM55_22370</name>
</gene>
<dbReference type="Pfam" id="PF14099">
    <property type="entry name" value="Polysacc_lyase"/>
    <property type="match status" value="1"/>
</dbReference>
<sequence>MLTPIKVFDFRQEPAYVSNDFSSSRASEASYYGSDGYLHFTEPGQEGLAINEDLDSIAWIKVGITTSTSENVSAIDRPGNAMKLIETEGSGEHRLSLNATVVQGEIVTLSVFLKAGTASRVQFSFASSASYTGGNPSVKFDLAAGSVISTSSNLVDFKASYQENGWWKLSITGMPDLDTNSGLHVYLLSDGDSINYEGREDKFLYISGSLLEQGGNSTGHPLRYTYNTAENRPYLEGVLIEPAAINLVPYSQTLINSNWRKQYATVEESGRKSPDGENPAYRIQENNSFTAHYIVPSPIIATEIGRTYTMSAYLKAGERKWAYFNVNGLTVHFDIAEGIVGNKSSIFSSVLVQKVNNGWFRCVATFITYLPYTFTVIGLEEQNGRQFYKGDGSSGIYAWGVQVEKGLTATSYIRTNERPAKRAADVVTLIKPENSGLHDVFIQRMDGGKWTSKIDGNYEIPTSASVTQVINFYDSDESIISKEETAQNLFPQEYAEVGESGTLITFFERMYNAQHANKKWSLLKAINKSSPIYRFEVKSGDVWYGDINNQNRERSEFYMKNSDLPFDQDIWLSFSMRIAEGDALNLAPTEFCYIGQFHASPDENDVNSPPILALRMDGLDTVNVFTCSTMDNPHRQSPKSILRGSSQFTRGVWHKIVMRTRFSTTRGQLQWWKNGEELINLSGIEIGYPDKIGPYWKFGIYRSPMPQTLTIEYANMEISYDNSLRSRIEGPLLIV</sequence>
<comment type="caution">
    <text evidence="1">The sequence shown here is derived from an EMBL/GenBank/DDBJ whole genome shotgun (WGS) entry which is preliminary data.</text>
</comment>
<dbReference type="Proteomes" id="UP000309788">
    <property type="component" value="Unassembled WGS sequence"/>
</dbReference>
<dbReference type="Gene3D" id="2.60.120.200">
    <property type="match status" value="1"/>
</dbReference>
<proteinExistence type="predicted"/>
<organism evidence="1 2">
    <name type="scientific">Dyadobacter sediminis</name>
    <dbReference type="NCBI Taxonomy" id="1493691"/>
    <lineage>
        <taxon>Bacteria</taxon>
        <taxon>Pseudomonadati</taxon>
        <taxon>Bacteroidota</taxon>
        <taxon>Cytophagia</taxon>
        <taxon>Cytophagales</taxon>
        <taxon>Spirosomataceae</taxon>
        <taxon>Dyadobacter</taxon>
    </lineage>
</organism>
<keyword evidence="2" id="KW-1185">Reference proteome</keyword>
<dbReference type="RefSeq" id="WP_138283546.1">
    <property type="nucleotide sequence ID" value="NZ_BMGE01000004.1"/>
</dbReference>
<dbReference type="AlphaFoldDB" id="A0A5R9K6R8"/>